<evidence type="ECO:0000313" key="3">
    <source>
        <dbReference type="Proteomes" id="UP000228945"/>
    </source>
</evidence>
<evidence type="ECO:0008006" key="4">
    <source>
        <dbReference type="Google" id="ProtNLM"/>
    </source>
</evidence>
<keyword evidence="1" id="KW-1133">Transmembrane helix</keyword>
<reference evidence="2 3" key="1">
    <citation type="submission" date="2017-10" db="EMBL/GenBank/DDBJ databases">
        <title>Genome sequence of Caulobacter mirabilis FWC38.</title>
        <authorList>
            <person name="Fiebig A."/>
            <person name="Crosson S."/>
        </authorList>
    </citation>
    <scope>NUCLEOTIDE SEQUENCE [LARGE SCALE GENOMIC DNA]</scope>
    <source>
        <strain evidence="2 3">FWC 38</strain>
    </source>
</reference>
<keyword evidence="3" id="KW-1185">Reference proteome</keyword>
<proteinExistence type="predicted"/>
<dbReference type="OrthoDB" id="7462354at2"/>
<evidence type="ECO:0000256" key="1">
    <source>
        <dbReference type="SAM" id="Phobius"/>
    </source>
</evidence>
<dbReference type="AlphaFoldDB" id="A0A2D2AV93"/>
<dbReference type="Pfam" id="PF05987">
    <property type="entry name" value="DUF898"/>
    <property type="match status" value="1"/>
</dbReference>
<protein>
    <recommendedName>
        <fullName evidence="4">DUF898 domain-containing protein</fullName>
    </recommendedName>
</protein>
<feature type="transmembrane region" description="Helical" evidence="1">
    <location>
        <begin position="296"/>
        <end position="318"/>
    </location>
</feature>
<feature type="transmembrane region" description="Helical" evidence="1">
    <location>
        <begin position="148"/>
        <end position="168"/>
    </location>
</feature>
<dbReference type="Proteomes" id="UP000228945">
    <property type="component" value="Chromosome"/>
</dbReference>
<name>A0A2D2AV93_9CAUL</name>
<dbReference type="KEGG" id="cmb:CSW64_05635"/>
<dbReference type="InterPro" id="IPR010295">
    <property type="entry name" value="DUF898"/>
</dbReference>
<feature type="transmembrane region" description="Helical" evidence="1">
    <location>
        <begin position="244"/>
        <end position="266"/>
    </location>
</feature>
<feature type="transmembrane region" description="Helical" evidence="1">
    <location>
        <begin position="24"/>
        <end position="45"/>
    </location>
</feature>
<keyword evidence="1" id="KW-0812">Transmembrane</keyword>
<feature type="transmembrane region" description="Helical" evidence="1">
    <location>
        <begin position="206"/>
        <end position="232"/>
    </location>
</feature>
<sequence length="363" mass="39999">MDDMTAAARGETLTFSERIELKPFLWLSLKNGLLNIITLTLYRFWGKTEVRRRVWSKIAVNDEPFEYTGRGVELFLGFLIALFTVGLPFLIVVFGAQFLGPAFALLIILPLYIGMFVLLGAAIFLAFRYMASRTRWRGIRFRMHGSPLNFAFSYMGWLLLTGVTLGWYTPVMSLNVAERLWGGLRFGDQHFRFVKPDDHGLWGPFALAWVGSIVGYIVVVIPGMIAVMAATGSLTAETPTEPSVAGIVGLYGVLFVYLAIAMLVYAPYHAAVMRTVAGSLRLGDARFKLDVTAMPLLGLTITNTLLLVFSIGLLSPYVQARTVRFMVKRLTSTGEAPLAEALQTGAGPRTGEGLADAFDFSII</sequence>
<accession>A0A2D2AV93</accession>
<feature type="transmembrane region" description="Helical" evidence="1">
    <location>
        <begin position="74"/>
        <end position="96"/>
    </location>
</feature>
<organism evidence="2 3">
    <name type="scientific">Caulobacter mirabilis</name>
    <dbReference type="NCBI Taxonomy" id="69666"/>
    <lineage>
        <taxon>Bacteria</taxon>
        <taxon>Pseudomonadati</taxon>
        <taxon>Pseudomonadota</taxon>
        <taxon>Alphaproteobacteria</taxon>
        <taxon>Caulobacterales</taxon>
        <taxon>Caulobacteraceae</taxon>
        <taxon>Caulobacter</taxon>
    </lineage>
</organism>
<feature type="transmembrane region" description="Helical" evidence="1">
    <location>
        <begin position="102"/>
        <end position="127"/>
    </location>
</feature>
<keyword evidence="1" id="KW-0472">Membrane</keyword>
<evidence type="ECO:0000313" key="2">
    <source>
        <dbReference type="EMBL" id="ATQ41929.1"/>
    </source>
</evidence>
<gene>
    <name evidence="2" type="ORF">CSW64_05635</name>
</gene>
<dbReference type="EMBL" id="CP024201">
    <property type="protein sequence ID" value="ATQ41929.1"/>
    <property type="molecule type" value="Genomic_DNA"/>
</dbReference>